<dbReference type="Proteomes" id="UP000681425">
    <property type="component" value="Chromosome"/>
</dbReference>
<dbReference type="PANTHER" id="PTHR47755:SF1">
    <property type="entry name" value="CELL DIVISION PROTEIN FTSX"/>
    <property type="match status" value="1"/>
</dbReference>
<dbReference type="RefSeq" id="WP_212610968.1">
    <property type="nucleotide sequence ID" value="NZ_CP073910.1"/>
</dbReference>
<accession>A0A975KAX9</accession>
<dbReference type="GO" id="GO:0032153">
    <property type="term" value="C:cell division site"/>
    <property type="evidence" value="ECO:0007669"/>
    <property type="project" value="TreeGrafter"/>
</dbReference>
<dbReference type="KEGG" id="spph:KFK14_01125"/>
<keyword evidence="1" id="KW-1133">Transmembrane helix</keyword>
<evidence type="ECO:0000313" key="2">
    <source>
        <dbReference type="EMBL" id="QUT08033.1"/>
    </source>
</evidence>
<dbReference type="GO" id="GO:0016020">
    <property type="term" value="C:membrane"/>
    <property type="evidence" value="ECO:0007669"/>
    <property type="project" value="InterPro"/>
</dbReference>
<proteinExistence type="predicted"/>
<keyword evidence="2" id="KW-0131">Cell cycle</keyword>
<reference evidence="2" key="1">
    <citation type="submission" date="2021-04" db="EMBL/GenBank/DDBJ databases">
        <title>Isolation of p-tert-butylphenol degrading bacteria Sphingobium phenoxybenzoativorans Tas13 from active sludge.</title>
        <authorList>
            <person name="Li Y."/>
        </authorList>
    </citation>
    <scope>NUCLEOTIDE SEQUENCE</scope>
    <source>
        <strain evidence="2">Tas13</strain>
    </source>
</reference>
<dbReference type="GO" id="GO:0051301">
    <property type="term" value="P:cell division"/>
    <property type="evidence" value="ECO:0007669"/>
    <property type="project" value="UniProtKB-KW"/>
</dbReference>
<protein>
    <submittedName>
        <fullName evidence="2">Cell division protein</fullName>
    </submittedName>
</protein>
<feature type="transmembrane region" description="Helical" evidence="1">
    <location>
        <begin position="268"/>
        <end position="288"/>
    </location>
</feature>
<evidence type="ECO:0000313" key="3">
    <source>
        <dbReference type="Proteomes" id="UP000681425"/>
    </source>
</evidence>
<keyword evidence="1" id="KW-0472">Membrane</keyword>
<organism evidence="2 3">
    <name type="scientific">Sphingobium phenoxybenzoativorans</name>
    <dbReference type="NCBI Taxonomy" id="1592790"/>
    <lineage>
        <taxon>Bacteria</taxon>
        <taxon>Pseudomonadati</taxon>
        <taxon>Pseudomonadota</taxon>
        <taxon>Alphaproteobacteria</taxon>
        <taxon>Sphingomonadales</taxon>
        <taxon>Sphingomonadaceae</taxon>
        <taxon>Sphingobium</taxon>
    </lineage>
</organism>
<keyword evidence="3" id="KW-1185">Reference proteome</keyword>
<keyword evidence="2" id="KW-0132">Cell division</keyword>
<sequence>MAAFRKQESATAARNRLLPEGRVAGPMPWVIAIMMFLTVLAAAGGLALNQGMRSLRTELSGRATVQIVEADAETRAQVVKKMVARLRATPGIHAAQPVDPDRLADQLRPWLGAEMDTADLPIPALIDVEFAGEGARPVETLAKLAKSIAPQARVEPHAAFLGPLSGLVATLAGVAALLVLLMAIATGAVVVLAARGAHESHRGTIDILHLMGATDVQIARLFQRRIALDALLGGGLGFVMAVLVILLVGQRLGATGSDLLRAAYLPGWGWGVLAALPVAGIALATLTARMTVLRALGRAL</sequence>
<feature type="transmembrane region" description="Helical" evidence="1">
    <location>
        <begin position="167"/>
        <end position="194"/>
    </location>
</feature>
<name>A0A975KAX9_9SPHN</name>
<gene>
    <name evidence="2" type="ORF">KFK14_01125</name>
</gene>
<evidence type="ECO:0000256" key="1">
    <source>
        <dbReference type="SAM" id="Phobius"/>
    </source>
</evidence>
<dbReference type="AlphaFoldDB" id="A0A975KAX9"/>
<dbReference type="InterPro" id="IPR004513">
    <property type="entry name" value="FtsX"/>
</dbReference>
<feature type="transmembrane region" description="Helical" evidence="1">
    <location>
        <begin position="29"/>
        <end position="48"/>
    </location>
</feature>
<feature type="transmembrane region" description="Helical" evidence="1">
    <location>
        <begin position="226"/>
        <end position="248"/>
    </location>
</feature>
<keyword evidence="1" id="KW-0812">Transmembrane</keyword>
<dbReference type="PANTHER" id="PTHR47755">
    <property type="entry name" value="CELL DIVISION PROTEIN FTSX"/>
    <property type="match status" value="1"/>
</dbReference>
<dbReference type="EMBL" id="CP073910">
    <property type="protein sequence ID" value="QUT08033.1"/>
    <property type="molecule type" value="Genomic_DNA"/>
</dbReference>